<dbReference type="AlphaFoldDB" id="A0A4C1UFJ6"/>
<dbReference type="EMBL" id="BGZK01000169">
    <property type="protein sequence ID" value="GBP25109.1"/>
    <property type="molecule type" value="Genomic_DNA"/>
</dbReference>
<evidence type="ECO:0000313" key="2">
    <source>
        <dbReference type="EMBL" id="GBP25109.1"/>
    </source>
</evidence>
<name>A0A4C1UFJ6_EUMVA</name>
<protein>
    <submittedName>
        <fullName evidence="2">Uncharacterized protein</fullName>
    </submittedName>
</protein>
<evidence type="ECO:0000313" key="3">
    <source>
        <dbReference type="Proteomes" id="UP000299102"/>
    </source>
</evidence>
<reference evidence="2 3" key="1">
    <citation type="journal article" date="2019" name="Commun. Biol.">
        <title>The bagworm genome reveals a unique fibroin gene that provides high tensile strength.</title>
        <authorList>
            <person name="Kono N."/>
            <person name="Nakamura H."/>
            <person name="Ohtoshi R."/>
            <person name="Tomita M."/>
            <person name="Numata K."/>
            <person name="Arakawa K."/>
        </authorList>
    </citation>
    <scope>NUCLEOTIDE SEQUENCE [LARGE SCALE GENOMIC DNA]</scope>
</reference>
<accession>A0A4C1UFJ6</accession>
<keyword evidence="3" id="KW-1185">Reference proteome</keyword>
<proteinExistence type="predicted"/>
<sequence>MTDRSKNHNIERHLHSAGARRNEGKRTQRTATLIVSDRPFLAGCCILLLKISFARWFSVCMSVRAVAARRAADAHERRVLRPRSTLSASACSNGGGEREDELVQSRLDQEVYCDLRSVGAVECEDDYQGNEPRRVATMMHLGRCRANREFSNNY</sequence>
<dbReference type="Proteomes" id="UP000299102">
    <property type="component" value="Unassembled WGS sequence"/>
</dbReference>
<gene>
    <name evidence="2" type="ORF">EVAR_19589_1</name>
</gene>
<organism evidence="2 3">
    <name type="scientific">Eumeta variegata</name>
    <name type="common">Bagworm moth</name>
    <name type="synonym">Eumeta japonica</name>
    <dbReference type="NCBI Taxonomy" id="151549"/>
    <lineage>
        <taxon>Eukaryota</taxon>
        <taxon>Metazoa</taxon>
        <taxon>Ecdysozoa</taxon>
        <taxon>Arthropoda</taxon>
        <taxon>Hexapoda</taxon>
        <taxon>Insecta</taxon>
        <taxon>Pterygota</taxon>
        <taxon>Neoptera</taxon>
        <taxon>Endopterygota</taxon>
        <taxon>Lepidoptera</taxon>
        <taxon>Glossata</taxon>
        <taxon>Ditrysia</taxon>
        <taxon>Tineoidea</taxon>
        <taxon>Psychidae</taxon>
        <taxon>Oiketicinae</taxon>
        <taxon>Eumeta</taxon>
    </lineage>
</organism>
<comment type="caution">
    <text evidence="2">The sequence shown here is derived from an EMBL/GenBank/DDBJ whole genome shotgun (WGS) entry which is preliminary data.</text>
</comment>
<evidence type="ECO:0000256" key="1">
    <source>
        <dbReference type="SAM" id="MobiDB-lite"/>
    </source>
</evidence>
<feature type="region of interest" description="Disordered" evidence="1">
    <location>
        <begin position="1"/>
        <end position="26"/>
    </location>
</feature>